<reference evidence="2" key="1">
    <citation type="submission" date="2019-05" db="EMBL/GenBank/DDBJ databases">
        <title>Complete genome sequencing of Absiella argi strain JCM 30884.</title>
        <authorList>
            <person name="Sakamoto M."/>
            <person name="Murakami T."/>
            <person name="Mori H."/>
        </authorList>
    </citation>
    <scope>NUCLEOTIDE SEQUENCE [LARGE SCALE GENOMIC DNA]</scope>
    <source>
        <strain evidence="2">JCM 30884</strain>
    </source>
</reference>
<dbReference type="KEGG" id="aarg:Aargi30884_18400"/>
<dbReference type="AlphaFoldDB" id="A0A6N4TJP1"/>
<dbReference type="Pfam" id="PF07875">
    <property type="entry name" value="Coat_F"/>
    <property type="match status" value="1"/>
</dbReference>
<evidence type="ECO:0000313" key="1">
    <source>
        <dbReference type="EMBL" id="BBK22937.1"/>
    </source>
</evidence>
<evidence type="ECO:0008006" key="3">
    <source>
        <dbReference type="Google" id="ProtNLM"/>
    </source>
</evidence>
<gene>
    <name evidence="1" type="ORF">Aargi30884_18400</name>
</gene>
<dbReference type="InterPro" id="IPR012851">
    <property type="entry name" value="Spore_coat_CotF-like"/>
</dbReference>
<evidence type="ECO:0000313" key="2">
    <source>
        <dbReference type="Proteomes" id="UP000464754"/>
    </source>
</evidence>
<organism evidence="1 2">
    <name type="scientific">Amedibacterium intestinale</name>
    <dbReference type="NCBI Taxonomy" id="2583452"/>
    <lineage>
        <taxon>Bacteria</taxon>
        <taxon>Bacillati</taxon>
        <taxon>Bacillota</taxon>
        <taxon>Erysipelotrichia</taxon>
        <taxon>Erysipelotrichales</taxon>
        <taxon>Erysipelotrichaceae</taxon>
        <taxon>Amedibacterium</taxon>
    </lineage>
</organism>
<dbReference type="Proteomes" id="UP000464754">
    <property type="component" value="Chromosome"/>
</dbReference>
<protein>
    <recommendedName>
        <fullName evidence="3">Spore coat protein</fullName>
    </recommendedName>
</protein>
<sequence>MSKSNYTEKEISTNLLISLKHMKAEFNTFAQEAGSDTLYDSIMDLYTSVSTLQRDVFNMMCNQNWYVMKPDTPANVSKAYTKFANMESELS</sequence>
<proteinExistence type="predicted"/>
<accession>A0A6N4TJP1</accession>
<dbReference type="RefSeq" id="WP_115716568.1">
    <property type="nucleotide sequence ID" value="NZ_AP019695.1"/>
</dbReference>
<dbReference type="EMBL" id="AP019695">
    <property type="protein sequence ID" value="BBK22937.1"/>
    <property type="molecule type" value="Genomic_DNA"/>
</dbReference>
<keyword evidence="2" id="KW-1185">Reference proteome</keyword>
<name>A0A6N4TJP1_9FIRM</name>